<dbReference type="Proteomes" id="UP001501772">
    <property type="component" value="Unassembled WGS sequence"/>
</dbReference>
<comment type="caution">
    <text evidence="1">The sequence shown here is derived from an EMBL/GenBank/DDBJ whole genome shotgun (WGS) entry which is preliminary data.</text>
</comment>
<accession>A0ABP8BJT0</accession>
<organism evidence="1 2">
    <name type="scientific">Pedobacter jeongneungensis</name>
    <dbReference type="NCBI Taxonomy" id="947309"/>
    <lineage>
        <taxon>Bacteria</taxon>
        <taxon>Pseudomonadati</taxon>
        <taxon>Bacteroidota</taxon>
        <taxon>Sphingobacteriia</taxon>
        <taxon>Sphingobacteriales</taxon>
        <taxon>Sphingobacteriaceae</taxon>
        <taxon>Pedobacter</taxon>
    </lineage>
</organism>
<name>A0ABP8BJT0_9SPHI</name>
<evidence type="ECO:0000313" key="2">
    <source>
        <dbReference type="Proteomes" id="UP001501772"/>
    </source>
</evidence>
<gene>
    <name evidence="1" type="ORF">GCM10022289_31670</name>
</gene>
<proteinExistence type="predicted"/>
<dbReference type="EMBL" id="BAABBY010000007">
    <property type="protein sequence ID" value="GAA4208154.1"/>
    <property type="molecule type" value="Genomic_DNA"/>
</dbReference>
<reference evidence="2" key="1">
    <citation type="journal article" date="2019" name="Int. J. Syst. Evol. Microbiol.">
        <title>The Global Catalogue of Microorganisms (GCM) 10K type strain sequencing project: providing services to taxonomists for standard genome sequencing and annotation.</title>
        <authorList>
            <consortium name="The Broad Institute Genomics Platform"/>
            <consortium name="The Broad Institute Genome Sequencing Center for Infectious Disease"/>
            <person name="Wu L."/>
            <person name="Ma J."/>
        </authorList>
    </citation>
    <scope>NUCLEOTIDE SEQUENCE [LARGE SCALE GENOMIC DNA]</scope>
    <source>
        <strain evidence="2">JCM 17626</strain>
    </source>
</reference>
<keyword evidence="2" id="KW-1185">Reference proteome</keyword>
<evidence type="ECO:0000313" key="1">
    <source>
        <dbReference type="EMBL" id="GAA4208154.1"/>
    </source>
</evidence>
<sequence>MTVGNETVTAKTVKNCFIGKAFQSRTLVAVFEDHNAKMKSLIGKEFEKSTLECYETCLMHVKGCM</sequence>
<protein>
    <submittedName>
        <fullName evidence="1">Uncharacterized protein</fullName>
    </submittedName>
</protein>